<dbReference type="KEGG" id="gah:GAH_01960"/>
<dbReference type="InterPro" id="IPR050572">
    <property type="entry name" value="Fe-S_Ferredoxin"/>
</dbReference>
<dbReference type="Gene3D" id="3.30.70.20">
    <property type="match status" value="1"/>
</dbReference>
<sequence length="127" mass="13914">MMVELVYDSKVVREPILTRVAIDEGVTMNIIEASVGPREGRIVVEIADDVAERIVERLKEHGVGVRILDRGIEKSESCVHCGACLSVCPVGVFYKDEDEKVQADSSKCVRCRICIGVCPVNALSLPE</sequence>
<keyword evidence="3" id="KW-0408">Iron</keyword>
<dbReference type="InterPro" id="IPR018449">
    <property type="entry name" value="NIL_domain"/>
</dbReference>
<dbReference type="GO" id="GO:0051539">
    <property type="term" value="F:4 iron, 4 sulfur cluster binding"/>
    <property type="evidence" value="ECO:0007669"/>
    <property type="project" value="UniProtKB-KW"/>
</dbReference>
<keyword evidence="7" id="KW-1185">Reference proteome</keyword>
<dbReference type="HOGENOM" id="CLU_152999_0_0_2"/>
<evidence type="ECO:0000256" key="1">
    <source>
        <dbReference type="ARBA" id="ARBA00022485"/>
    </source>
</evidence>
<dbReference type="SUPFAM" id="SSF55021">
    <property type="entry name" value="ACT-like"/>
    <property type="match status" value="1"/>
</dbReference>
<protein>
    <submittedName>
        <fullName evidence="6">Ferredoxin</fullName>
    </submittedName>
</protein>
<evidence type="ECO:0000256" key="3">
    <source>
        <dbReference type="ARBA" id="ARBA00023004"/>
    </source>
</evidence>
<gene>
    <name evidence="6" type="ORF">GAH_01960</name>
</gene>
<dbReference type="AlphaFoldDB" id="A0A0F7IDS2"/>
<dbReference type="PANTHER" id="PTHR43687">
    <property type="entry name" value="ADENYLYLSULFATE REDUCTASE, BETA SUBUNIT"/>
    <property type="match status" value="1"/>
</dbReference>
<keyword evidence="4" id="KW-0411">Iron-sulfur</keyword>
<keyword evidence="2" id="KW-0479">Metal-binding</keyword>
<dbReference type="RefSeq" id="WP_048096886.1">
    <property type="nucleotide sequence ID" value="NZ_CP011267.1"/>
</dbReference>
<accession>A0A0F7IDS2</accession>
<dbReference type="SMART" id="SM00930">
    <property type="entry name" value="NIL"/>
    <property type="match status" value="1"/>
</dbReference>
<dbReference type="SUPFAM" id="SSF54862">
    <property type="entry name" value="4Fe-4S ferredoxins"/>
    <property type="match status" value="1"/>
</dbReference>
<reference evidence="6 7" key="1">
    <citation type="submission" date="2015-04" db="EMBL/GenBank/DDBJ databases">
        <title>The complete genome sequence of the hyperthermophilic, obligate iron-reducing archaeon Geoglobus ahangari strain 234T.</title>
        <authorList>
            <person name="Manzella M.P."/>
            <person name="Holmes D.E."/>
            <person name="Rocheleau J.M."/>
            <person name="Chung A."/>
            <person name="Reguera G."/>
            <person name="Kashefi K."/>
        </authorList>
    </citation>
    <scope>NUCLEOTIDE SEQUENCE [LARGE SCALE GENOMIC DNA]</scope>
    <source>
        <strain evidence="6 7">234</strain>
    </source>
</reference>
<dbReference type="STRING" id="113653.GAH_01960"/>
<dbReference type="FunCoup" id="A0A0F7IDS2">
    <property type="interactions" value="15"/>
</dbReference>
<dbReference type="GO" id="GO:0046872">
    <property type="term" value="F:metal ion binding"/>
    <property type="evidence" value="ECO:0007669"/>
    <property type="project" value="UniProtKB-KW"/>
</dbReference>
<evidence type="ECO:0000313" key="7">
    <source>
        <dbReference type="Proteomes" id="UP000034723"/>
    </source>
</evidence>
<dbReference type="InterPro" id="IPR017900">
    <property type="entry name" value="4Fe4S_Fe_S_CS"/>
</dbReference>
<feature type="domain" description="4Fe-4S ferredoxin-type" evidence="5">
    <location>
        <begin position="69"/>
        <end position="98"/>
    </location>
</feature>
<dbReference type="InterPro" id="IPR045865">
    <property type="entry name" value="ACT-like_dom_sf"/>
</dbReference>
<evidence type="ECO:0000256" key="2">
    <source>
        <dbReference type="ARBA" id="ARBA00022723"/>
    </source>
</evidence>
<dbReference type="OrthoDB" id="15347at2157"/>
<dbReference type="PROSITE" id="PS51379">
    <property type="entry name" value="4FE4S_FER_2"/>
    <property type="match status" value="2"/>
</dbReference>
<dbReference type="PROSITE" id="PS00198">
    <property type="entry name" value="4FE4S_FER_1"/>
    <property type="match status" value="1"/>
</dbReference>
<dbReference type="InParanoid" id="A0A0F7IDS2"/>
<name>A0A0F7IDS2_9EURY</name>
<dbReference type="GeneID" id="24804525"/>
<dbReference type="GO" id="GO:0016491">
    <property type="term" value="F:oxidoreductase activity"/>
    <property type="evidence" value="ECO:0007669"/>
    <property type="project" value="UniProtKB-ARBA"/>
</dbReference>
<evidence type="ECO:0000256" key="4">
    <source>
        <dbReference type="ARBA" id="ARBA00023014"/>
    </source>
</evidence>
<evidence type="ECO:0000259" key="5">
    <source>
        <dbReference type="PROSITE" id="PS51379"/>
    </source>
</evidence>
<evidence type="ECO:0000313" key="6">
    <source>
        <dbReference type="EMBL" id="AKG90767.1"/>
    </source>
</evidence>
<dbReference type="Pfam" id="PF12838">
    <property type="entry name" value="Fer4_7"/>
    <property type="match status" value="1"/>
</dbReference>
<feature type="domain" description="4Fe-4S ferredoxin-type" evidence="5">
    <location>
        <begin position="99"/>
        <end position="127"/>
    </location>
</feature>
<keyword evidence="1" id="KW-0004">4Fe-4S</keyword>
<dbReference type="InterPro" id="IPR017896">
    <property type="entry name" value="4Fe4S_Fe-S-bd"/>
</dbReference>
<proteinExistence type="predicted"/>
<dbReference type="Pfam" id="PF09383">
    <property type="entry name" value="NIL"/>
    <property type="match status" value="1"/>
</dbReference>
<organism evidence="6 7">
    <name type="scientific">Geoglobus ahangari</name>
    <dbReference type="NCBI Taxonomy" id="113653"/>
    <lineage>
        <taxon>Archaea</taxon>
        <taxon>Methanobacteriati</taxon>
        <taxon>Methanobacteriota</taxon>
        <taxon>Archaeoglobi</taxon>
        <taxon>Archaeoglobales</taxon>
        <taxon>Archaeoglobaceae</taxon>
        <taxon>Geoglobus</taxon>
    </lineage>
</organism>
<dbReference type="EMBL" id="CP011267">
    <property type="protein sequence ID" value="AKG90767.1"/>
    <property type="molecule type" value="Genomic_DNA"/>
</dbReference>
<dbReference type="Gene3D" id="3.30.70.260">
    <property type="match status" value="1"/>
</dbReference>
<dbReference type="Proteomes" id="UP000034723">
    <property type="component" value="Chromosome"/>
</dbReference>
<dbReference type="PANTHER" id="PTHR43687:SF1">
    <property type="entry name" value="FERREDOXIN III"/>
    <property type="match status" value="1"/>
</dbReference>